<protein>
    <recommendedName>
        <fullName evidence="4">Checkpoint protein</fullName>
    </recommendedName>
</protein>
<accession>A0AAV7IXJ5</accession>
<dbReference type="GO" id="GO:0000724">
    <property type="term" value="P:double-strand break repair via homologous recombination"/>
    <property type="evidence" value="ECO:0007669"/>
    <property type="project" value="TreeGrafter"/>
</dbReference>
<reference evidence="5 6" key="1">
    <citation type="journal article" date="2021" name="J. Hered.">
        <title>A chromosome-level genome assembly of the parasitoid wasp, Cotesia glomerata (Hymenoptera: Braconidae).</title>
        <authorList>
            <person name="Pinto B.J."/>
            <person name="Weis J.J."/>
            <person name="Gamble T."/>
            <person name="Ode P.J."/>
            <person name="Paul R."/>
            <person name="Zaspel J.M."/>
        </authorList>
    </citation>
    <scope>NUCLEOTIDE SEQUENCE [LARGE SCALE GENOMIC DNA]</scope>
    <source>
        <strain evidence="5">CgM1</strain>
    </source>
</reference>
<name>A0AAV7IXJ5_COTGL</name>
<organism evidence="5 6">
    <name type="scientific">Cotesia glomerata</name>
    <name type="common">Lepidopteran parasitic wasp</name>
    <name type="synonym">Apanteles glomeratus</name>
    <dbReference type="NCBI Taxonomy" id="32391"/>
    <lineage>
        <taxon>Eukaryota</taxon>
        <taxon>Metazoa</taxon>
        <taxon>Ecdysozoa</taxon>
        <taxon>Arthropoda</taxon>
        <taxon>Hexapoda</taxon>
        <taxon>Insecta</taxon>
        <taxon>Pterygota</taxon>
        <taxon>Neoptera</taxon>
        <taxon>Endopterygota</taxon>
        <taxon>Hymenoptera</taxon>
        <taxon>Apocrita</taxon>
        <taxon>Ichneumonoidea</taxon>
        <taxon>Braconidae</taxon>
        <taxon>Microgastrinae</taxon>
        <taxon>Cotesia</taxon>
    </lineage>
</organism>
<dbReference type="GO" id="GO:0044778">
    <property type="term" value="P:meiotic DNA integrity checkpoint signaling"/>
    <property type="evidence" value="ECO:0007669"/>
    <property type="project" value="TreeGrafter"/>
</dbReference>
<dbReference type="EMBL" id="JAHXZJ010000374">
    <property type="protein sequence ID" value="KAH0560484.1"/>
    <property type="molecule type" value="Genomic_DNA"/>
</dbReference>
<dbReference type="PANTHER" id="PTHR12900">
    <property type="entry name" value="MITOTIC AND DNA DAMAGE CHECKPOINT PROTEIN HUS1"/>
    <property type="match status" value="1"/>
</dbReference>
<dbReference type="GO" id="GO:0033314">
    <property type="term" value="P:mitotic DNA replication checkpoint signaling"/>
    <property type="evidence" value="ECO:0007669"/>
    <property type="project" value="TreeGrafter"/>
</dbReference>
<comment type="caution">
    <text evidence="5">The sequence shown here is derived from an EMBL/GenBank/DDBJ whole genome shotgun (WGS) entry which is preliminary data.</text>
</comment>
<dbReference type="GO" id="GO:0006289">
    <property type="term" value="P:nucleotide-excision repair"/>
    <property type="evidence" value="ECO:0007669"/>
    <property type="project" value="TreeGrafter"/>
</dbReference>
<sequence length="276" mass="31815">MRFRCKMIDAVAMRDFTNIVTAISKTAKHCVLELTNDQICFTVLDDSGRAPTVWVELSRYHFFNEYLMVGIGENNNKILFDFDAQMLAKSLMSLKATARSVKMKLTNKQHPCLTLEIELPSLTTDSWQCIHDVPIKILPKQEWNVYQPPTIPDFHISIDLPQLKYIRSFVERMKNMSPHLRLIVNNDGLLVLKVETDAASVATHFQNLQVWKADESERDSVTAAVDIRRFFTIHTWDAIHPDSVKCNIINERLVYIHINLDDNIKVHHFIPAVAID</sequence>
<evidence type="ECO:0000313" key="6">
    <source>
        <dbReference type="Proteomes" id="UP000826195"/>
    </source>
</evidence>
<comment type="subcellular location">
    <subcellularLocation>
        <location evidence="1">Nucleus</location>
    </subcellularLocation>
</comment>
<dbReference type="AlphaFoldDB" id="A0AAV7IXJ5"/>
<evidence type="ECO:0000313" key="5">
    <source>
        <dbReference type="EMBL" id="KAH0560484.1"/>
    </source>
</evidence>
<dbReference type="GO" id="GO:0000723">
    <property type="term" value="P:telomere maintenance"/>
    <property type="evidence" value="ECO:0007669"/>
    <property type="project" value="TreeGrafter"/>
</dbReference>
<dbReference type="Pfam" id="PF04005">
    <property type="entry name" value="Hus1"/>
    <property type="match status" value="1"/>
</dbReference>
<dbReference type="GO" id="GO:0030896">
    <property type="term" value="C:checkpoint clamp complex"/>
    <property type="evidence" value="ECO:0007669"/>
    <property type="project" value="InterPro"/>
</dbReference>
<dbReference type="Gene3D" id="3.70.10.10">
    <property type="match status" value="1"/>
</dbReference>
<dbReference type="Proteomes" id="UP000826195">
    <property type="component" value="Unassembled WGS sequence"/>
</dbReference>
<dbReference type="InterPro" id="IPR016580">
    <property type="entry name" value="HUS1"/>
</dbReference>
<evidence type="ECO:0000256" key="4">
    <source>
        <dbReference type="PIRNR" id="PIRNR011312"/>
    </source>
</evidence>
<keyword evidence="3" id="KW-0539">Nucleus</keyword>
<dbReference type="PANTHER" id="PTHR12900:SF0">
    <property type="entry name" value="CHECKPOINT PROTEIN"/>
    <property type="match status" value="1"/>
</dbReference>
<proteinExistence type="inferred from homology"/>
<dbReference type="GO" id="GO:0005730">
    <property type="term" value="C:nucleolus"/>
    <property type="evidence" value="ECO:0007669"/>
    <property type="project" value="InterPro"/>
</dbReference>
<dbReference type="InterPro" id="IPR007150">
    <property type="entry name" value="HUS1/Mec3"/>
</dbReference>
<dbReference type="GO" id="GO:0035861">
    <property type="term" value="C:site of double-strand break"/>
    <property type="evidence" value="ECO:0007669"/>
    <property type="project" value="TreeGrafter"/>
</dbReference>
<evidence type="ECO:0000256" key="3">
    <source>
        <dbReference type="ARBA" id="ARBA00023242"/>
    </source>
</evidence>
<keyword evidence="6" id="KW-1185">Reference proteome</keyword>
<gene>
    <name evidence="5" type="ORF">KQX54_005167</name>
</gene>
<evidence type="ECO:0000256" key="1">
    <source>
        <dbReference type="ARBA" id="ARBA00004123"/>
    </source>
</evidence>
<dbReference type="GO" id="GO:0031573">
    <property type="term" value="P:mitotic intra-S DNA damage checkpoint signaling"/>
    <property type="evidence" value="ECO:0007669"/>
    <property type="project" value="TreeGrafter"/>
</dbReference>
<dbReference type="PIRSF" id="PIRSF011312">
    <property type="entry name" value="Cell_cycle_HUS1"/>
    <property type="match status" value="1"/>
</dbReference>
<comment type="similarity">
    <text evidence="2 4">Belongs to the HUS1 family.</text>
</comment>
<evidence type="ECO:0000256" key="2">
    <source>
        <dbReference type="ARBA" id="ARBA00005563"/>
    </source>
</evidence>